<name>A0A915L5Y0_ROMCU</name>
<proteinExistence type="predicted"/>
<reference evidence="2" key="1">
    <citation type="submission" date="2022-11" db="UniProtKB">
        <authorList>
            <consortium name="WormBaseParasite"/>
        </authorList>
    </citation>
    <scope>IDENTIFICATION</scope>
</reference>
<accession>A0A915L5Y0</accession>
<dbReference type="Proteomes" id="UP000887565">
    <property type="component" value="Unplaced"/>
</dbReference>
<evidence type="ECO:0000313" key="1">
    <source>
        <dbReference type="Proteomes" id="UP000887565"/>
    </source>
</evidence>
<organism evidence="1 2">
    <name type="scientific">Romanomermis culicivorax</name>
    <name type="common">Nematode worm</name>
    <dbReference type="NCBI Taxonomy" id="13658"/>
    <lineage>
        <taxon>Eukaryota</taxon>
        <taxon>Metazoa</taxon>
        <taxon>Ecdysozoa</taxon>
        <taxon>Nematoda</taxon>
        <taxon>Enoplea</taxon>
        <taxon>Dorylaimia</taxon>
        <taxon>Mermithida</taxon>
        <taxon>Mermithoidea</taxon>
        <taxon>Mermithidae</taxon>
        <taxon>Romanomermis</taxon>
    </lineage>
</organism>
<dbReference type="AlphaFoldDB" id="A0A915L5Y0"/>
<sequence length="88" mass="9716">MQHGNGLRPTGCIRESMVTTFSAMRDASMMIKGPMKSGWILFTFPLLVKRTRSLTKFIFCEENQRAFCGVVNLERGGICGHSGIGSLC</sequence>
<dbReference type="WBParaSite" id="nRc.2.0.1.t45933-RA">
    <property type="protein sequence ID" value="nRc.2.0.1.t45933-RA"/>
    <property type="gene ID" value="nRc.2.0.1.g45933"/>
</dbReference>
<evidence type="ECO:0000313" key="2">
    <source>
        <dbReference type="WBParaSite" id="nRc.2.0.1.t45933-RA"/>
    </source>
</evidence>
<keyword evidence="1" id="KW-1185">Reference proteome</keyword>
<protein>
    <submittedName>
        <fullName evidence="2">Uncharacterized protein</fullName>
    </submittedName>
</protein>